<evidence type="ECO:0000313" key="4">
    <source>
        <dbReference type="Proteomes" id="UP001302812"/>
    </source>
</evidence>
<dbReference type="GeneID" id="89941614"/>
<keyword evidence="4" id="KW-1185">Reference proteome</keyword>
<evidence type="ECO:0000313" key="3">
    <source>
        <dbReference type="EMBL" id="KAK4115411.1"/>
    </source>
</evidence>
<comment type="caution">
    <text evidence="3">The sequence shown here is derived from an EMBL/GenBank/DDBJ whole genome shotgun (WGS) entry which is preliminary data.</text>
</comment>
<feature type="signal peptide" evidence="2">
    <location>
        <begin position="1"/>
        <end position="18"/>
    </location>
</feature>
<name>A0AAN6TJT8_9PEZI</name>
<feature type="chain" id="PRO_5042943741" evidence="2">
    <location>
        <begin position="19"/>
        <end position="413"/>
    </location>
</feature>
<dbReference type="Proteomes" id="UP001302812">
    <property type="component" value="Unassembled WGS sequence"/>
</dbReference>
<evidence type="ECO:0000256" key="2">
    <source>
        <dbReference type="SAM" id="SignalP"/>
    </source>
</evidence>
<reference evidence="3" key="1">
    <citation type="journal article" date="2023" name="Mol. Phylogenet. Evol.">
        <title>Genome-scale phylogeny and comparative genomics of the fungal order Sordariales.</title>
        <authorList>
            <person name="Hensen N."/>
            <person name="Bonometti L."/>
            <person name="Westerberg I."/>
            <person name="Brannstrom I.O."/>
            <person name="Guillou S."/>
            <person name="Cros-Aarteil S."/>
            <person name="Calhoun S."/>
            <person name="Haridas S."/>
            <person name="Kuo A."/>
            <person name="Mondo S."/>
            <person name="Pangilinan J."/>
            <person name="Riley R."/>
            <person name="LaButti K."/>
            <person name="Andreopoulos B."/>
            <person name="Lipzen A."/>
            <person name="Chen C."/>
            <person name="Yan M."/>
            <person name="Daum C."/>
            <person name="Ng V."/>
            <person name="Clum A."/>
            <person name="Steindorff A."/>
            <person name="Ohm R.A."/>
            <person name="Martin F."/>
            <person name="Silar P."/>
            <person name="Natvig D.O."/>
            <person name="Lalanne C."/>
            <person name="Gautier V."/>
            <person name="Ament-Velasquez S.L."/>
            <person name="Kruys A."/>
            <person name="Hutchinson M.I."/>
            <person name="Powell A.J."/>
            <person name="Barry K."/>
            <person name="Miller A.N."/>
            <person name="Grigoriev I.V."/>
            <person name="Debuchy R."/>
            <person name="Gladieux P."/>
            <person name="Hiltunen Thoren M."/>
            <person name="Johannesson H."/>
        </authorList>
    </citation>
    <scope>NUCLEOTIDE SEQUENCE</scope>
    <source>
        <strain evidence="3">CBS 508.74</strain>
    </source>
</reference>
<gene>
    <name evidence="3" type="ORF">N656DRAFT_796073</name>
</gene>
<organism evidence="3 4">
    <name type="scientific">Canariomyces notabilis</name>
    <dbReference type="NCBI Taxonomy" id="2074819"/>
    <lineage>
        <taxon>Eukaryota</taxon>
        <taxon>Fungi</taxon>
        <taxon>Dikarya</taxon>
        <taxon>Ascomycota</taxon>
        <taxon>Pezizomycotina</taxon>
        <taxon>Sordariomycetes</taxon>
        <taxon>Sordariomycetidae</taxon>
        <taxon>Sordariales</taxon>
        <taxon>Chaetomiaceae</taxon>
        <taxon>Canariomyces</taxon>
    </lineage>
</organism>
<reference evidence="3" key="2">
    <citation type="submission" date="2023-05" db="EMBL/GenBank/DDBJ databases">
        <authorList>
            <consortium name="Lawrence Berkeley National Laboratory"/>
            <person name="Steindorff A."/>
            <person name="Hensen N."/>
            <person name="Bonometti L."/>
            <person name="Westerberg I."/>
            <person name="Brannstrom I.O."/>
            <person name="Guillou S."/>
            <person name="Cros-Aarteil S."/>
            <person name="Calhoun S."/>
            <person name="Haridas S."/>
            <person name="Kuo A."/>
            <person name="Mondo S."/>
            <person name="Pangilinan J."/>
            <person name="Riley R."/>
            <person name="Labutti K."/>
            <person name="Andreopoulos B."/>
            <person name="Lipzen A."/>
            <person name="Chen C."/>
            <person name="Yanf M."/>
            <person name="Daum C."/>
            <person name="Ng V."/>
            <person name="Clum A."/>
            <person name="Ohm R."/>
            <person name="Martin F."/>
            <person name="Silar P."/>
            <person name="Natvig D."/>
            <person name="Lalanne C."/>
            <person name="Gautier V."/>
            <person name="Ament-Velasquez S.L."/>
            <person name="Kruys A."/>
            <person name="Hutchinson M.I."/>
            <person name="Powell A.J."/>
            <person name="Barry K."/>
            <person name="Miller A.N."/>
            <person name="Grigoriev I.V."/>
            <person name="Debuchy R."/>
            <person name="Gladieux P."/>
            <person name="Thoren M.H."/>
            <person name="Johannesson H."/>
        </authorList>
    </citation>
    <scope>NUCLEOTIDE SEQUENCE</scope>
    <source>
        <strain evidence="3">CBS 508.74</strain>
    </source>
</reference>
<protein>
    <submittedName>
        <fullName evidence="3">Uncharacterized protein</fullName>
    </submittedName>
</protein>
<accession>A0AAN6TJT8</accession>
<dbReference type="RefSeq" id="XP_064672981.1">
    <property type="nucleotide sequence ID" value="XM_064817489.1"/>
</dbReference>
<sequence length="413" mass="44463">MKSISPILLVAGSGVALAAPGPSLYQRGMSLFKRWDYDVCQKDCTLAGVAIPDNNNFQLPLEKNYPEQCPEIYLKEAGVTSRVCLDFVGHDVVFNFAPIPGYTYLNAAVGWKVKGNMIKPETWSAAPPPCTGEISCTPNASGDGGLVCKLPFSDILSVPPRTSTRDLLAGICPNADREALGFYFQFSGQVRCDEDSKISSLHQQYPCKSRDSNRQCTAWDTSYDYIEPTPTTTTTTDKPTPTTTTSTTKPTPTVCEFGTAFGYQPGKSQTLDTQPGQGCNRWGWYQTPTKSELRAGISGPLYVGAGRNDISKATQVGTWTATADSSGKVTVTYLVTPPYAIDEVHVDLSCLPIDKCAPGSYTFGNDNVGHATKYSTPALVYPSCPKGYGPALIIHAAIVQSSETSTCPEPVKH</sequence>
<keyword evidence="2" id="KW-0732">Signal</keyword>
<feature type="region of interest" description="Disordered" evidence="1">
    <location>
        <begin position="229"/>
        <end position="251"/>
    </location>
</feature>
<dbReference type="AlphaFoldDB" id="A0AAN6TJT8"/>
<proteinExistence type="predicted"/>
<dbReference type="EMBL" id="MU853335">
    <property type="protein sequence ID" value="KAK4115411.1"/>
    <property type="molecule type" value="Genomic_DNA"/>
</dbReference>
<evidence type="ECO:0000256" key="1">
    <source>
        <dbReference type="SAM" id="MobiDB-lite"/>
    </source>
</evidence>